<name>A0A368S7J1_SETIT</name>
<reference evidence="1" key="2">
    <citation type="submission" date="2015-07" db="EMBL/GenBank/DDBJ databases">
        <authorList>
            <person name="Noorani M."/>
        </authorList>
    </citation>
    <scope>NUCLEOTIDE SEQUENCE</scope>
    <source>
        <strain evidence="1">Yugu1</strain>
    </source>
</reference>
<reference evidence="1" key="1">
    <citation type="journal article" date="2012" name="Nat. Biotechnol.">
        <title>Reference genome sequence of the model plant Setaria.</title>
        <authorList>
            <person name="Bennetzen J.L."/>
            <person name="Schmutz J."/>
            <person name="Wang H."/>
            <person name="Percifield R."/>
            <person name="Hawkins J."/>
            <person name="Pontaroli A.C."/>
            <person name="Estep M."/>
            <person name="Feng L."/>
            <person name="Vaughn J.N."/>
            <person name="Grimwood J."/>
            <person name="Jenkins J."/>
            <person name="Barry K."/>
            <person name="Lindquist E."/>
            <person name="Hellsten U."/>
            <person name="Deshpande S."/>
            <person name="Wang X."/>
            <person name="Wu X."/>
            <person name="Mitros T."/>
            <person name="Triplett J."/>
            <person name="Yang X."/>
            <person name="Ye C.Y."/>
            <person name="Mauro-Herrera M."/>
            <person name="Wang L."/>
            <person name="Li P."/>
            <person name="Sharma M."/>
            <person name="Sharma R."/>
            <person name="Ronald P.C."/>
            <person name="Panaud O."/>
            <person name="Kellogg E.A."/>
            <person name="Brutnell T.P."/>
            <person name="Doust A.N."/>
            <person name="Tuskan G.A."/>
            <person name="Rokhsar D."/>
            <person name="Devos K.M."/>
        </authorList>
    </citation>
    <scope>NUCLEOTIDE SEQUENCE [LARGE SCALE GENOMIC DNA]</scope>
    <source>
        <strain evidence="1">Yugu1</strain>
    </source>
</reference>
<dbReference type="PANTHER" id="PTHR47074">
    <property type="entry name" value="BNAC02G40300D PROTEIN"/>
    <property type="match status" value="1"/>
</dbReference>
<evidence type="ECO:0000313" key="1">
    <source>
        <dbReference type="EMBL" id="RCV38402.1"/>
    </source>
</evidence>
<protein>
    <submittedName>
        <fullName evidence="1">Uncharacterized protein</fullName>
    </submittedName>
</protein>
<organism evidence="1">
    <name type="scientific">Setaria italica</name>
    <name type="common">Foxtail millet</name>
    <name type="synonym">Panicum italicum</name>
    <dbReference type="NCBI Taxonomy" id="4555"/>
    <lineage>
        <taxon>Eukaryota</taxon>
        <taxon>Viridiplantae</taxon>
        <taxon>Streptophyta</taxon>
        <taxon>Embryophyta</taxon>
        <taxon>Tracheophyta</taxon>
        <taxon>Spermatophyta</taxon>
        <taxon>Magnoliopsida</taxon>
        <taxon>Liliopsida</taxon>
        <taxon>Poales</taxon>
        <taxon>Poaceae</taxon>
        <taxon>PACMAD clade</taxon>
        <taxon>Panicoideae</taxon>
        <taxon>Panicodae</taxon>
        <taxon>Paniceae</taxon>
        <taxon>Cenchrinae</taxon>
        <taxon>Setaria</taxon>
    </lineage>
</organism>
<accession>A0A368S7J1</accession>
<feature type="non-terminal residue" evidence="1">
    <location>
        <position position="1"/>
    </location>
</feature>
<dbReference type="InterPro" id="IPR052929">
    <property type="entry name" value="RNase_H-like_EbsB-rel"/>
</dbReference>
<dbReference type="STRING" id="4555.A0A368S7J1"/>
<dbReference type="OrthoDB" id="696168at2759"/>
<sequence length="130" mass="14240">VWKPPDAGSVKVNTDGAFLEQTSTGRTGAVLRNTDGQILAAQGIWYEHLPDALTSEALSARDGLLISVALGYDIRSFTSFQIVFVRREANSAAHCCAKKVSPSDRVCSWFSHFPNWLKEVANRDCNPANE</sequence>
<dbReference type="AlphaFoldDB" id="A0A368S7J1"/>
<proteinExistence type="predicted"/>
<gene>
    <name evidence="1" type="ORF">SETIT_8G139400v2</name>
</gene>
<dbReference type="EMBL" id="CM003535">
    <property type="protein sequence ID" value="RCV38402.1"/>
    <property type="molecule type" value="Genomic_DNA"/>
</dbReference>
<dbReference type="PANTHER" id="PTHR47074:SF11">
    <property type="entry name" value="REVERSE TRANSCRIPTASE-LIKE PROTEIN"/>
    <property type="match status" value="1"/>
</dbReference>